<keyword evidence="1" id="KW-0472">Membrane</keyword>
<organism evidence="2 3">
    <name type="scientific">Metamycoplasma alkalescens</name>
    <dbReference type="NCBI Taxonomy" id="45363"/>
    <lineage>
        <taxon>Bacteria</taxon>
        <taxon>Bacillati</taxon>
        <taxon>Mycoplasmatota</taxon>
        <taxon>Mycoplasmoidales</taxon>
        <taxon>Metamycoplasmataceae</taxon>
        <taxon>Metamycoplasma</taxon>
    </lineage>
</organism>
<keyword evidence="1" id="KW-0812">Transmembrane</keyword>
<dbReference type="AlphaFoldDB" id="A0A3B0P0B4"/>
<gene>
    <name evidence="2" type="ORF">NCTC10135_00916</name>
</gene>
<evidence type="ECO:0000313" key="2">
    <source>
        <dbReference type="EMBL" id="SYV90392.1"/>
    </source>
</evidence>
<dbReference type="KEGG" id="mala:NCTC10135_00916"/>
<evidence type="ECO:0000256" key="1">
    <source>
        <dbReference type="SAM" id="Phobius"/>
    </source>
</evidence>
<accession>A0A3B0P0B4</accession>
<keyword evidence="1" id="KW-1133">Transmembrane helix</keyword>
<dbReference type="EMBL" id="LS991949">
    <property type="protein sequence ID" value="SYV90392.1"/>
    <property type="molecule type" value="Genomic_DNA"/>
</dbReference>
<reference evidence="3" key="1">
    <citation type="submission" date="2018-06" db="EMBL/GenBank/DDBJ databases">
        <authorList>
            <consortium name="Pathogen Informatics"/>
        </authorList>
    </citation>
    <scope>NUCLEOTIDE SEQUENCE [LARGE SCALE GENOMIC DNA]</scope>
    <source>
        <strain evidence="3">NCTC10135</strain>
    </source>
</reference>
<sequence length="49" mass="5456">MLFSAGLSSRAGNIQNLIITSVKFIPLVAIVVVGFIFFAQRIQEGQQFW</sequence>
<feature type="non-terminal residue" evidence="2">
    <location>
        <position position="49"/>
    </location>
</feature>
<name>A0A3B0P0B4_9BACT</name>
<dbReference type="Proteomes" id="UP000259864">
    <property type="component" value="Chromosome 1"/>
</dbReference>
<evidence type="ECO:0000313" key="3">
    <source>
        <dbReference type="Proteomes" id="UP000259864"/>
    </source>
</evidence>
<proteinExistence type="predicted"/>
<feature type="transmembrane region" description="Helical" evidence="1">
    <location>
        <begin position="17"/>
        <end position="39"/>
    </location>
</feature>
<protein>
    <submittedName>
        <fullName evidence="2">Uncharacterized protein</fullName>
    </submittedName>
</protein>